<evidence type="ECO:0000256" key="1">
    <source>
        <dbReference type="SAM" id="Phobius"/>
    </source>
</evidence>
<dbReference type="SMART" id="SM00460">
    <property type="entry name" value="TGc"/>
    <property type="match status" value="1"/>
</dbReference>
<keyword evidence="1" id="KW-0472">Membrane</keyword>
<dbReference type="InterPro" id="IPR038765">
    <property type="entry name" value="Papain-like_cys_pep_sf"/>
</dbReference>
<evidence type="ECO:0000313" key="3">
    <source>
        <dbReference type="EMBL" id="MBD8047160.1"/>
    </source>
</evidence>
<comment type="caution">
    <text evidence="3">The sequence shown here is derived from an EMBL/GenBank/DDBJ whole genome shotgun (WGS) entry which is preliminary data.</text>
</comment>
<keyword evidence="1" id="KW-1133">Transmembrane helix</keyword>
<accession>A0ABR8YSC9</accession>
<organism evidence="3 4">
    <name type="scientific">Clostridium faecium</name>
    <dbReference type="NCBI Taxonomy" id="2762223"/>
    <lineage>
        <taxon>Bacteria</taxon>
        <taxon>Bacillati</taxon>
        <taxon>Bacillota</taxon>
        <taxon>Clostridia</taxon>
        <taxon>Eubacteriales</taxon>
        <taxon>Clostridiaceae</taxon>
        <taxon>Clostridium</taxon>
    </lineage>
</organism>
<evidence type="ECO:0000313" key="4">
    <source>
        <dbReference type="Proteomes" id="UP000627166"/>
    </source>
</evidence>
<dbReference type="SUPFAM" id="SSF54001">
    <property type="entry name" value="Cysteine proteinases"/>
    <property type="match status" value="1"/>
</dbReference>
<protein>
    <recommendedName>
        <fullName evidence="2">Transglutaminase-like domain-containing protein</fullName>
    </recommendedName>
</protein>
<dbReference type="Proteomes" id="UP000627166">
    <property type="component" value="Unassembled WGS sequence"/>
</dbReference>
<reference evidence="3 4" key="1">
    <citation type="submission" date="2020-08" db="EMBL/GenBank/DDBJ databases">
        <title>A Genomic Blueprint of the Chicken Gut Microbiome.</title>
        <authorList>
            <person name="Gilroy R."/>
            <person name="Ravi A."/>
            <person name="Getino M."/>
            <person name="Pursley I."/>
            <person name="Horton D.L."/>
            <person name="Alikhan N.-F."/>
            <person name="Baker D."/>
            <person name="Gharbi K."/>
            <person name="Hall N."/>
            <person name="Watson M."/>
            <person name="Adriaenssens E.M."/>
            <person name="Foster-Nyarko E."/>
            <person name="Jarju S."/>
            <person name="Secka A."/>
            <person name="Antonio M."/>
            <person name="Oren A."/>
            <person name="Chaudhuri R."/>
            <person name="La Ragione R.M."/>
            <person name="Hildebrand F."/>
            <person name="Pallen M.J."/>
        </authorList>
    </citation>
    <scope>NUCLEOTIDE SEQUENCE [LARGE SCALE GENOMIC DNA]</scope>
    <source>
        <strain evidence="3 4">N37</strain>
    </source>
</reference>
<sequence length="288" mass="33476">MKKKLGKLLEIIFVIFIIAVTCKMTGIFAAVNGEFGEVSAEVKDYSEYSNVVKQAVNNYEDSITVKVKDFDQNKYYGDSMKKILEDNIKETLNDAIKEYKITKYGIFNTILKIDFKYSESTEELKRKEKLVNEKVQEIVKNTITSDMGEYEKEKALYSYLINNCEYDFDTYNSGVWDKNNDEYSALINKLSMCQGYAQAMNRLLKAVNIESKIISGNVIDDGIADDKSGHAWNIVKINGRYYHIDATWDSEYTDRYSESSYEFFNLTDKEIEYSRKWDRKSYPACNEL</sequence>
<evidence type="ECO:0000259" key="2">
    <source>
        <dbReference type="SMART" id="SM00460"/>
    </source>
</evidence>
<dbReference type="InterPro" id="IPR052557">
    <property type="entry name" value="CAP/Cytokinesis_protein"/>
</dbReference>
<name>A0ABR8YSC9_9CLOT</name>
<feature type="transmembrane region" description="Helical" evidence="1">
    <location>
        <begin position="12"/>
        <end position="31"/>
    </location>
</feature>
<dbReference type="RefSeq" id="WP_191740133.1">
    <property type="nucleotide sequence ID" value="NZ_JACSQB010000064.1"/>
</dbReference>
<dbReference type="PANTHER" id="PTHR46333:SF2">
    <property type="entry name" value="CYTOKINESIS PROTEIN 3"/>
    <property type="match status" value="1"/>
</dbReference>
<keyword evidence="4" id="KW-1185">Reference proteome</keyword>
<proteinExistence type="predicted"/>
<dbReference type="Pfam" id="PF01841">
    <property type="entry name" value="Transglut_core"/>
    <property type="match status" value="1"/>
</dbReference>
<gene>
    <name evidence="3" type="ORF">H9637_08955</name>
</gene>
<dbReference type="Gene3D" id="3.10.620.30">
    <property type="match status" value="1"/>
</dbReference>
<dbReference type="InterPro" id="IPR002931">
    <property type="entry name" value="Transglutaminase-like"/>
</dbReference>
<dbReference type="PANTHER" id="PTHR46333">
    <property type="entry name" value="CYTOKINESIS PROTEIN 3"/>
    <property type="match status" value="1"/>
</dbReference>
<keyword evidence="1" id="KW-0812">Transmembrane</keyword>
<dbReference type="EMBL" id="JACSQB010000064">
    <property type="protein sequence ID" value="MBD8047160.1"/>
    <property type="molecule type" value="Genomic_DNA"/>
</dbReference>
<feature type="domain" description="Transglutaminase-like" evidence="2">
    <location>
        <begin position="185"/>
        <end position="248"/>
    </location>
</feature>